<evidence type="ECO:0008006" key="3">
    <source>
        <dbReference type="Google" id="ProtNLM"/>
    </source>
</evidence>
<accession>A0A174F2B2</accession>
<protein>
    <recommendedName>
        <fullName evidence="3">DUF559 domain-containing protein</fullName>
    </recommendedName>
</protein>
<dbReference type="EMBL" id="CYYP01000014">
    <property type="protein sequence ID" value="CUO42325.1"/>
    <property type="molecule type" value="Genomic_DNA"/>
</dbReference>
<organism evidence="1 2">
    <name type="scientific">Collinsella aerofaciens</name>
    <dbReference type="NCBI Taxonomy" id="74426"/>
    <lineage>
        <taxon>Bacteria</taxon>
        <taxon>Bacillati</taxon>
        <taxon>Actinomycetota</taxon>
        <taxon>Coriobacteriia</taxon>
        <taxon>Coriobacteriales</taxon>
        <taxon>Coriobacteriaceae</taxon>
        <taxon>Collinsella</taxon>
    </lineage>
</organism>
<proteinExistence type="predicted"/>
<dbReference type="Proteomes" id="UP000095468">
    <property type="component" value="Unassembled WGS sequence"/>
</dbReference>
<gene>
    <name evidence="1" type="ORF">ERS852381_01539</name>
</gene>
<reference evidence="1 2" key="1">
    <citation type="submission" date="2015-09" db="EMBL/GenBank/DDBJ databases">
        <authorList>
            <consortium name="Pathogen Informatics"/>
        </authorList>
    </citation>
    <scope>NUCLEOTIDE SEQUENCE [LARGE SCALE GENOMIC DNA]</scope>
    <source>
        <strain evidence="1 2">2789STDY5608823</strain>
    </source>
</reference>
<name>A0A174F2B2_9ACTN</name>
<evidence type="ECO:0000313" key="1">
    <source>
        <dbReference type="EMBL" id="CUO42325.1"/>
    </source>
</evidence>
<sequence length="375" mass="41783">MKDLLCDISAFRYWRLPPQVRALCPPLPRPEEDRQRYDLARNPTAAVALGFPLYTLVQTRNKRTCPTSIRQRLFLGEPPRESVLETEHGFLITSPLLTAFIMSRHLTDLQLLFVLAEMCGLFAVCALPAALEAELTRAIDSGAISTTLGWVRCPSEDGTASNLWRRDALVLGRDLDRFCSDVCGMRYGNRFMAVSQFVPLGAASPFEVEAYLLLALPRSLGGEGFCDIELNVEVMLGTSARAIVGKSRVYIDLLLSSPDGRRQVAIECQGKASHGRAGDGLRDADRMTALQAMGYDVLLLTHRQISDEDRFRAIVKAVCRMLDAEYRDKSSDEQRAEALLRSELFVDWTKLGVIDGKMPARHKMARSWTAAVLSE</sequence>
<evidence type="ECO:0000313" key="2">
    <source>
        <dbReference type="Proteomes" id="UP000095468"/>
    </source>
</evidence>
<dbReference type="AlphaFoldDB" id="A0A174F2B2"/>